<sequence>IFWMKTRGGWRETPQVHEVAVRDVTAMTDEELIARIRVLDDAIGPMLELPERDRVKN</sequence>
<proteinExistence type="predicted"/>
<accession>A0A1G6ELR3</accession>
<feature type="non-terminal residue" evidence="1">
    <location>
        <position position="1"/>
    </location>
</feature>
<keyword evidence="2" id="KW-1185">Reference proteome</keyword>
<dbReference type="EMBL" id="FMXQ01000015">
    <property type="protein sequence ID" value="SDB58421.1"/>
    <property type="molecule type" value="Genomic_DNA"/>
</dbReference>
<dbReference type="AlphaFoldDB" id="A0A1G6ELR3"/>
<evidence type="ECO:0000313" key="2">
    <source>
        <dbReference type="Proteomes" id="UP000199071"/>
    </source>
</evidence>
<gene>
    <name evidence="1" type="ORF">SAMN02982931_04673</name>
</gene>
<dbReference type="Proteomes" id="UP000199071">
    <property type="component" value="Unassembled WGS sequence"/>
</dbReference>
<reference evidence="1 2" key="1">
    <citation type="submission" date="2016-10" db="EMBL/GenBank/DDBJ databases">
        <authorList>
            <person name="de Groot N.N."/>
        </authorList>
    </citation>
    <scope>NUCLEOTIDE SEQUENCE [LARGE SCALE GENOMIC DNA]</scope>
    <source>
        <strain evidence="1 2">ATCC 35022</strain>
    </source>
</reference>
<protein>
    <submittedName>
        <fullName evidence="1">Uncharacterized protein</fullName>
    </submittedName>
</protein>
<organism evidence="1 2">
    <name type="scientific">Bauldia litoralis</name>
    <dbReference type="NCBI Taxonomy" id="665467"/>
    <lineage>
        <taxon>Bacteria</taxon>
        <taxon>Pseudomonadati</taxon>
        <taxon>Pseudomonadota</taxon>
        <taxon>Alphaproteobacteria</taxon>
        <taxon>Hyphomicrobiales</taxon>
        <taxon>Kaistiaceae</taxon>
        <taxon>Bauldia</taxon>
    </lineage>
</organism>
<evidence type="ECO:0000313" key="1">
    <source>
        <dbReference type="EMBL" id="SDB58421.1"/>
    </source>
</evidence>
<name>A0A1G6ELR3_9HYPH</name>